<keyword evidence="6" id="KW-1185">Reference proteome</keyword>
<dbReference type="Gene3D" id="1.10.287.130">
    <property type="match status" value="1"/>
</dbReference>
<evidence type="ECO:0000256" key="1">
    <source>
        <dbReference type="ARBA" id="ARBA00000085"/>
    </source>
</evidence>
<evidence type="ECO:0000256" key="3">
    <source>
        <dbReference type="ARBA" id="ARBA00022553"/>
    </source>
</evidence>
<reference evidence="5 6" key="1">
    <citation type="submission" date="2018-06" db="EMBL/GenBank/DDBJ databases">
        <title>Genomic Encyclopedia of Type Strains, Phase III (KMG-III): the genomes of soil and plant-associated and newly described type strains.</title>
        <authorList>
            <person name="Whitman W."/>
        </authorList>
    </citation>
    <scope>NUCLEOTIDE SEQUENCE [LARGE SCALE GENOMIC DNA]</scope>
    <source>
        <strain evidence="5 6">CECT 7646</strain>
    </source>
</reference>
<evidence type="ECO:0000313" key="6">
    <source>
        <dbReference type="Proteomes" id="UP000247540"/>
    </source>
</evidence>
<dbReference type="Proteomes" id="UP000247540">
    <property type="component" value="Unassembled WGS sequence"/>
</dbReference>
<dbReference type="Pfam" id="PF00512">
    <property type="entry name" value="HisKA"/>
    <property type="match status" value="1"/>
</dbReference>
<dbReference type="InterPro" id="IPR036097">
    <property type="entry name" value="HisK_dim/P_sf"/>
</dbReference>
<comment type="catalytic activity">
    <reaction evidence="1">
        <text>ATP + protein L-histidine = ADP + protein N-phospho-L-histidine.</text>
        <dbReference type="EC" id="2.7.13.3"/>
    </reaction>
</comment>
<dbReference type="EC" id="2.7.13.3" evidence="2"/>
<comment type="caution">
    <text evidence="5">The sequence shown here is derived from an EMBL/GenBank/DDBJ whole genome shotgun (WGS) entry which is preliminary data.</text>
</comment>
<dbReference type="CDD" id="cd00082">
    <property type="entry name" value="HisKA"/>
    <property type="match status" value="1"/>
</dbReference>
<dbReference type="PANTHER" id="PTHR43547:SF2">
    <property type="entry name" value="HYBRID SIGNAL TRANSDUCTION HISTIDINE KINASE C"/>
    <property type="match status" value="1"/>
</dbReference>
<evidence type="ECO:0000256" key="2">
    <source>
        <dbReference type="ARBA" id="ARBA00012438"/>
    </source>
</evidence>
<gene>
    <name evidence="5" type="ORF">DFQ15_12911</name>
</gene>
<dbReference type="SUPFAM" id="SSF47384">
    <property type="entry name" value="Homodimeric domain of signal transducing histidine kinase"/>
    <property type="match status" value="1"/>
</dbReference>
<dbReference type="PANTHER" id="PTHR43547">
    <property type="entry name" value="TWO-COMPONENT HISTIDINE KINASE"/>
    <property type="match status" value="1"/>
</dbReference>
<accession>A0A318SPZ8</accession>
<dbReference type="InterPro" id="IPR003661">
    <property type="entry name" value="HisK_dim/P_dom"/>
</dbReference>
<keyword evidence="3" id="KW-0597">Phosphoprotein</keyword>
<dbReference type="SMART" id="SM00388">
    <property type="entry name" value="HisKA"/>
    <property type="match status" value="1"/>
</dbReference>
<name>A0A318SPZ8_9BURK</name>
<sequence length="189" mass="20920">MATFPPYSSSTLDQPLEADTNSRAWTAAVREHVVTHRESTVHLREQAASVRDDLQREHESASSAARAALSEANQNLVLASLNATEQKKAAEHRQARQQEFLAMLGHELRNPLAPIRNAAALLASHSLTPDSSIRMQQIIDRQVGHMSRLLDDLLDASRVTNGKVHLQKRVVPVQEPLQQAIEQCIGFAD</sequence>
<organism evidence="5 6">
    <name type="scientific">Xylophilus ampelinus</name>
    <dbReference type="NCBI Taxonomy" id="54067"/>
    <lineage>
        <taxon>Bacteria</taxon>
        <taxon>Pseudomonadati</taxon>
        <taxon>Pseudomonadota</taxon>
        <taxon>Betaproteobacteria</taxon>
        <taxon>Burkholderiales</taxon>
        <taxon>Xylophilus</taxon>
    </lineage>
</organism>
<evidence type="ECO:0000313" key="5">
    <source>
        <dbReference type="EMBL" id="PYE74185.1"/>
    </source>
</evidence>
<protein>
    <recommendedName>
        <fullName evidence="2">histidine kinase</fullName>
        <ecNumber evidence="2">2.7.13.3</ecNumber>
    </recommendedName>
</protein>
<dbReference type="GO" id="GO:0000155">
    <property type="term" value="F:phosphorelay sensor kinase activity"/>
    <property type="evidence" value="ECO:0007669"/>
    <property type="project" value="InterPro"/>
</dbReference>
<dbReference type="RefSeq" id="WP_110466789.1">
    <property type="nucleotide sequence ID" value="NZ_JAMOFZ010000029.1"/>
</dbReference>
<evidence type="ECO:0000259" key="4">
    <source>
        <dbReference type="PROSITE" id="PS50109"/>
    </source>
</evidence>
<dbReference type="AlphaFoldDB" id="A0A318SPZ8"/>
<dbReference type="EMBL" id="QJTC01000029">
    <property type="protein sequence ID" value="PYE74185.1"/>
    <property type="molecule type" value="Genomic_DNA"/>
</dbReference>
<dbReference type="PROSITE" id="PS50109">
    <property type="entry name" value="HIS_KIN"/>
    <property type="match status" value="1"/>
</dbReference>
<proteinExistence type="predicted"/>
<feature type="domain" description="Histidine kinase" evidence="4">
    <location>
        <begin position="103"/>
        <end position="189"/>
    </location>
</feature>
<dbReference type="InterPro" id="IPR005467">
    <property type="entry name" value="His_kinase_dom"/>
</dbReference>